<dbReference type="PATRIC" id="fig|1178515.4.peg.1223"/>
<keyword evidence="1" id="KW-0812">Transmembrane</keyword>
<dbReference type="STRING" id="1178515.SY83_06115"/>
<dbReference type="Proteomes" id="UP000076927">
    <property type="component" value="Chromosome"/>
</dbReference>
<organism evidence="2 3">
    <name type="scientific">Paenibacillus swuensis</name>
    <dbReference type="NCBI Taxonomy" id="1178515"/>
    <lineage>
        <taxon>Bacteria</taxon>
        <taxon>Bacillati</taxon>
        <taxon>Bacillota</taxon>
        <taxon>Bacilli</taxon>
        <taxon>Bacillales</taxon>
        <taxon>Paenibacillaceae</taxon>
        <taxon>Paenibacillus</taxon>
    </lineage>
</organism>
<keyword evidence="1" id="KW-1133">Transmembrane helix</keyword>
<dbReference type="OrthoDB" id="2630017at2"/>
<name>A0A172TG73_9BACL</name>
<evidence type="ECO:0000313" key="3">
    <source>
        <dbReference type="Proteomes" id="UP000076927"/>
    </source>
</evidence>
<feature type="transmembrane region" description="Helical" evidence="1">
    <location>
        <begin position="12"/>
        <end position="29"/>
    </location>
</feature>
<protein>
    <submittedName>
        <fullName evidence="2">Uncharacterized protein</fullName>
    </submittedName>
</protein>
<dbReference type="AlphaFoldDB" id="A0A172TG73"/>
<proteinExistence type="predicted"/>
<dbReference type="RefSeq" id="WP_068605216.1">
    <property type="nucleotide sequence ID" value="NZ_CP011388.1"/>
</dbReference>
<keyword evidence="3" id="KW-1185">Reference proteome</keyword>
<gene>
    <name evidence="2" type="ORF">SY83_06115</name>
</gene>
<feature type="transmembrane region" description="Helical" evidence="1">
    <location>
        <begin position="49"/>
        <end position="68"/>
    </location>
</feature>
<keyword evidence="1" id="KW-0472">Membrane</keyword>
<accession>A0A172TG73</accession>
<reference evidence="2 3" key="1">
    <citation type="submission" date="2015-01" db="EMBL/GenBank/DDBJ databases">
        <title>Paenibacillus swuensis/DY6/whole genome sequencing.</title>
        <authorList>
            <person name="Kim M.K."/>
            <person name="Srinivasan S."/>
            <person name="Lee J.-J."/>
        </authorList>
    </citation>
    <scope>NUCLEOTIDE SEQUENCE [LARGE SCALE GENOMIC DNA]</scope>
    <source>
        <strain evidence="2 3">DY6</strain>
    </source>
</reference>
<sequence>MRKIRNDGLQVLGIVLSLIGLATIAQPLIRAIFGKPVSYTFLGLLPEGWASFGAWAFILVIGLMLVSVTKSLPRK</sequence>
<dbReference type="KEGG" id="pswu:SY83_06115"/>
<dbReference type="EMBL" id="CP011388">
    <property type="protein sequence ID" value="ANE45936.1"/>
    <property type="molecule type" value="Genomic_DNA"/>
</dbReference>
<evidence type="ECO:0000313" key="2">
    <source>
        <dbReference type="EMBL" id="ANE45936.1"/>
    </source>
</evidence>
<evidence type="ECO:0000256" key="1">
    <source>
        <dbReference type="SAM" id="Phobius"/>
    </source>
</evidence>